<organism evidence="2 3">
    <name type="scientific">Methylophaga lonarensis MPL</name>
    <dbReference type="NCBI Taxonomy" id="1286106"/>
    <lineage>
        <taxon>Bacteria</taxon>
        <taxon>Pseudomonadati</taxon>
        <taxon>Pseudomonadota</taxon>
        <taxon>Gammaproteobacteria</taxon>
        <taxon>Thiotrichales</taxon>
        <taxon>Piscirickettsiaceae</taxon>
        <taxon>Methylophaga</taxon>
    </lineage>
</organism>
<sequence length="70" mass="7759">MAVKRTENVVLLKVIGTCELLVALAMFYFYGDKMPAVIGGVILLGLAGNSFYQAHKCYQNQYSPKRNDDA</sequence>
<name>M7NVN1_9GAMM</name>
<protein>
    <submittedName>
        <fullName evidence="2">Uncharacterized protein</fullName>
    </submittedName>
</protein>
<dbReference type="AlphaFoldDB" id="M7NVN1"/>
<dbReference type="RefSeq" id="WP_009726702.1">
    <property type="nucleotide sequence ID" value="NZ_APHR01000042.1"/>
</dbReference>
<dbReference type="OrthoDB" id="5609393at2"/>
<keyword evidence="1" id="KW-1133">Transmembrane helix</keyword>
<keyword evidence="1" id="KW-0812">Transmembrane</keyword>
<feature type="transmembrane region" description="Helical" evidence="1">
    <location>
        <begin position="36"/>
        <end position="52"/>
    </location>
</feature>
<dbReference type="PATRIC" id="fig|1286106.3.peg.1735"/>
<comment type="caution">
    <text evidence="2">The sequence shown here is derived from an EMBL/GenBank/DDBJ whole genome shotgun (WGS) entry which is preliminary data.</text>
</comment>
<gene>
    <name evidence="2" type="ORF">MPL1_08634</name>
</gene>
<reference evidence="2 3" key="1">
    <citation type="journal article" date="2013" name="Genome Announc.">
        <title>Draft Genome Sequence of Methylophaga lonarensis MPLT, a Haloalkaliphilic (Non-Methane-Utilizing) Methylotroph.</title>
        <authorList>
            <person name="Shetty S.A."/>
            <person name="Marathe N.P."/>
            <person name="Munot H."/>
            <person name="Antony C.P."/>
            <person name="Dhotre D.P."/>
            <person name="Murrell J.C."/>
            <person name="Shouche Y.S."/>
        </authorList>
    </citation>
    <scope>NUCLEOTIDE SEQUENCE [LARGE SCALE GENOMIC DNA]</scope>
    <source>
        <strain evidence="2 3">MPL</strain>
    </source>
</reference>
<proteinExistence type="predicted"/>
<keyword evidence="3" id="KW-1185">Reference proteome</keyword>
<dbReference type="EMBL" id="APHR01000042">
    <property type="protein sequence ID" value="EMR12798.1"/>
    <property type="molecule type" value="Genomic_DNA"/>
</dbReference>
<evidence type="ECO:0000313" key="2">
    <source>
        <dbReference type="EMBL" id="EMR12798.1"/>
    </source>
</evidence>
<accession>M7NVN1</accession>
<dbReference type="Proteomes" id="UP000012019">
    <property type="component" value="Unassembled WGS sequence"/>
</dbReference>
<evidence type="ECO:0000313" key="3">
    <source>
        <dbReference type="Proteomes" id="UP000012019"/>
    </source>
</evidence>
<feature type="transmembrane region" description="Helical" evidence="1">
    <location>
        <begin position="9"/>
        <end position="30"/>
    </location>
</feature>
<evidence type="ECO:0000256" key="1">
    <source>
        <dbReference type="SAM" id="Phobius"/>
    </source>
</evidence>
<dbReference type="STRING" id="1286106.MPL1_08634"/>
<keyword evidence="1" id="KW-0472">Membrane</keyword>